<feature type="chain" id="PRO_5014442729" evidence="1">
    <location>
        <begin position="20"/>
        <end position="66"/>
    </location>
</feature>
<dbReference type="AlphaFoldDB" id="A0A2D1QHN3"/>
<proteinExistence type="predicted"/>
<evidence type="ECO:0000313" key="3">
    <source>
        <dbReference type="Proteomes" id="UP000222916"/>
    </source>
</evidence>
<protein>
    <submittedName>
        <fullName evidence="2">Uncharacterized protein</fullName>
    </submittedName>
</protein>
<gene>
    <name evidence="2" type="ORF">Asalp_27500</name>
</gene>
<organism evidence="2 3">
    <name type="scientific">Aeromonas salmonicida subsp. pectinolytica 34mel</name>
    <dbReference type="NCBI Taxonomy" id="1324960"/>
    <lineage>
        <taxon>Bacteria</taxon>
        <taxon>Pseudomonadati</taxon>
        <taxon>Pseudomonadota</taxon>
        <taxon>Gammaproteobacteria</taxon>
        <taxon>Aeromonadales</taxon>
        <taxon>Aeromonadaceae</taxon>
        <taxon>Aeromonas</taxon>
    </lineage>
</organism>
<feature type="signal peptide" evidence="1">
    <location>
        <begin position="1"/>
        <end position="19"/>
    </location>
</feature>
<evidence type="ECO:0000313" key="2">
    <source>
        <dbReference type="EMBL" id="ATP09881.1"/>
    </source>
</evidence>
<evidence type="ECO:0000256" key="1">
    <source>
        <dbReference type="SAM" id="SignalP"/>
    </source>
</evidence>
<accession>A0A2D1QHN3</accession>
<reference evidence="3" key="1">
    <citation type="journal article" date="2018" name="BMC Genomics">
        <title>The complete and fully assembled genome sequence of Aeromonas salmonicida subsp. pectinolytica and its comparative analysis with other Aeromonas species: investigation of the mobilome in environmental and pathogenic strains.</title>
        <authorList>
            <person name="Pfeiffer F."/>
            <person name="Zamora-Lagos M.A."/>
            <person name="Blettinger M."/>
            <person name="Yeroslaviz A."/>
            <person name="Dahl A."/>
            <person name="Gruber S."/>
            <person name="Habermann B.H."/>
        </authorList>
    </citation>
    <scope>NUCLEOTIDE SEQUENCE [LARGE SCALE GENOMIC DNA]</scope>
    <source>
        <strain evidence="3">34mel</strain>
    </source>
</reference>
<dbReference type="EMBL" id="CP022426">
    <property type="protein sequence ID" value="ATP09881.1"/>
    <property type="molecule type" value="Genomic_DNA"/>
</dbReference>
<keyword evidence="1" id="KW-0732">Signal</keyword>
<name>A0A2D1QHN3_AERSA</name>
<sequence length="66" mass="7593">MNTKILLMLSLTLSAFVYGAAYDTYRLESQEIKGKNRICYYENVRGEGHAITQPKAKQCKQHIKLN</sequence>
<dbReference type="Proteomes" id="UP000222916">
    <property type="component" value="Chromosome"/>
</dbReference>